<dbReference type="RefSeq" id="WP_184997946.1">
    <property type="nucleotide sequence ID" value="NZ_BOMK01000124.1"/>
</dbReference>
<sequence>MKVRAYQAGVAAAAIAAGVGIFGLSGTASAAVGALDPVVTKLSVSKGSTAGGTVLTITGKNFDTATGVKVNSVAVTSFLIASPTTIVAKVAASTGTKTQVEVTNPSASSADSTADDFTFLAPMNATAASALLNPFGKSVITVTTTGAGTTADLFKANKVTATVNGTAATVAWVSDTVVKVTAPAGTPSATAATVKLYRDGVEGTPDTTNAKYAAVITKLSKVSGSTAGGGTIAITGKGLSTATAFNFGATAATGCTAVSVAKQDTDWTCTIPAAAANGVAVKAVLPTISYGVLPSAAYVFSDIS</sequence>
<dbReference type="InterPro" id="IPR014756">
    <property type="entry name" value="Ig_E-set"/>
</dbReference>
<dbReference type="PANTHER" id="PTHR46769">
    <property type="entry name" value="POLYCYSTIC KIDNEY AND HEPATIC DISEASE 1 (AUTOSOMAL RECESSIVE)-LIKE 1"/>
    <property type="match status" value="1"/>
</dbReference>
<feature type="signal peptide" evidence="2">
    <location>
        <begin position="1"/>
        <end position="30"/>
    </location>
</feature>
<name>A0A7W7MUK3_9ACTN</name>
<evidence type="ECO:0000313" key="5">
    <source>
        <dbReference type="EMBL" id="MBB4766851.1"/>
    </source>
</evidence>
<protein>
    <recommendedName>
        <fullName evidence="3">IPT/TIG domain-containing protein</fullName>
    </recommendedName>
</protein>
<dbReference type="PANTHER" id="PTHR46769:SF2">
    <property type="entry name" value="FIBROCYSTIN-L ISOFORM 2 PRECURSOR-RELATED"/>
    <property type="match status" value="1"/>
</dbReference>
<dbReference type="Proteomes" id="UP000578112">
    <property type="component" value="Unassembled WGS sequence"/>
</dbReference>
<dbReference type="Gene3D" id="2.60.40.10">
    <property type="entry name" value="Immunoglobulins"/>
    <property type="match status" value="2"/>
</dbReference>
<dbReference type="CDD" id="cd00102">
    <property type="entry name" value="IPT"/>
    <property type="match status" value="1"/>
</dbReference>
<gene>
    <name evidence="4" type="ORF">BJ971_007406</name>
    <name evidence="5" type="ORF">BJ971_007407</name>
</gene>
<evidence type="ECO:0000313" key="4">
    <source>
        <dbReference type="EMBL" id="MBB4766850.1"/>
    </source>
</evidence>
<dbReference type="InterPro" id="IPR013783">
    <property type="entry name" value="Ig-like_fold"/>
</dbReference>
<dbReference type="AlphaFoldDB" id="A0A7W7MUK3"/>
<organism evidence="4 6">
    <name type="scientific">Actinoplanes digitatis</name>
    <dbReference type="NCBI Taxonomy" id="1868"/>
    <lineage>
        <taxon>Bacteria</taxon>
        <taxon>Bacillati</taxon>
        <taxon>Actinomycetota</taxon>
        <taxon>Actinomycetes</taxon>
        <taxon>Micromonosporales</taxon>
        <taxon>Micromonosporaceae</taxon>
        <taxon>Actinoplanes</taxon>
    </lineage>
</organism>
<evidence type="ECO:0000259" key="3">
    <source>
        <dbReference type="SMART" id="SM00429"/>
    </source>
</evidence>
<dbReference type="InterPro" id="IPR002909">
    <property type="entry name" value="IPT_dom"/>
</dbReference>
<dbReference type="EMBL" id="JACHNH010000001">
    <property type="protein sequence ID" value="MBB4766851.1"/>
    <property type="molecule type" value="Genomic_DNA"/>
</dbReference>
<comment type="caution">
    <text evidence="4">The sequence shown here is derived from an EMBL/GenBank/DDBJ whole genome shotgun (WGS) entry which is preliminary data.</text>
</comment>
<evidence type="ECO:0000256" key="2">
    <source>
        <dbReference type="SAM" id="SignalP"/>
    </source>
</evidence>
<dbReference type="SUPFAM" id="SSF81296">
    <property type="entry name" value="E set domains"/>
    <property type="match status" value="2"/>
</dbReference>
<proteinExistence type="predicted"/>
<dbReference type="EMBL" id="JACHNH010000001">
    <property type="protein sequence ID" value="MBB4766850.1"/>
    <property type="molecule type" value="Genomic_DNA"/>
</dbReference>
<evidence type="ECO:0000256" key="1">
    <source>
        <dbReference type="ARBA" id="ARBA00022729"/>
    </source>
</evidence>
<dbReference type="InterPro" id="IPR052387">
    <property type="entry name" value="Fibrocystin"/>
</dbReference>
<dbReference type="SMART" id="SM00429">
    <property type="entry name" value="IPT"/>
    <property type="match status" value="1"/>
</dbReference>
<feature type="chain" id="PRO_5033602684" description="IPT/TIG domain-containing protein" evidence="2">
    <location>
        <begin position="31"/>
        <end position="304"/>
    </location>
</feature>
<evidence type="ECO:0000313" key="6">
    <source>
        <dbReference type="Proteomes" id="UP000578112"/>
    </source>
</evidence>
<dbReference type="Pfam" id="PF01833">
    <property type="entry name" value="TIG"/>
    <property type="match status" value="2"/>
</dbReference>
<keyword evidence="1 2" id="KW-0732">Signal</keyword>
<feature type="domain" description="IPT/TIG" evidence="3">
    <location>
        <begin position="36"/>
        <end position="120"/>
    </location>
</feature>
<reference evidence="4 6" key="1">
    <citation type="submission" date="2020-08" db="EMBL/GenBank/DDBJ databases">
        <title>Sequencing the genomes of 1000 actinobacteria strains.</title>
        <authorList>
            <person name="Klenk H.-P."/>
        </authorList>
    </citation>
    <scope>NUCLEOTIDE SEQUENCE [LARGE SCALE GENOMIC DNA]</scope>
    <source>
        <strain evidence="4 6">DSM 43149</strain>
    </source>
</reference>
<accession>A0A7W7MUK3</accession>
<dbReference type="GO" id="GO:0005975">
    <property type="term" value="P:carbohydrate metabolic process"/>
    <property type="evidence" value="ECO:0007669"/>
    <property type="project" value="UniProtKB-ARBA"/>
</dbReference>
<keyword evidence="6" id="KW-1185">Reference proteome</keyword>